<dbReference type="RefSeq" id="WP_011744576.1">
    <property type="nucleotide sequence ID" value="NC_008639.1"/>
</dbReference>
<dbReference type="SMART" id="SM00014">
    <property type="entry name" value="acidPPc"/>
    <property type="match status" value="1"/>
</dbReference>
<name>A1BEB9_CHLPD</name>
<feature type="transmembrane region" description="Helical" evidence="7">
    <location>
        <begin position="7"/>
        <end position="25"/>
    </location>
</feature>
<dbReference type="PANTHER" id="PTHR14969">
    <property type="entry name" value="SPHINGOSINE-1-PHOSPHATE PHOSPHOHYDROLASE"/>
    <property type="match status" value="1"/>
</dbReference>
<dbReference type="AlphaFoldDB" id="A1BEB9"/>
<dbReference type="InterPro" id="IPR036938">
    <property type="entry name" value="PAP2/HPO_sf"/>
</dbReference>
<evidence type="ECO:0000256" key="3">
    <source>
        <dbReference type="ARBA" id="ARBA00022692"/>
    </source>
</evidence>
<dbReference type="KEGG" id="cph:Cpha266_0691"/>
<evidence type="ECO:0000256" key="4">
    <source>
        <dbReference type="ARBA" id="ARBA00022801"/>
    </source>
</evidence>
<sequence length="207" mass="23129" precursor="true">MTSRRFWIPAAASSVLLIIFCYLYVDIPTALLMRQSNDSTFFSFFSGITILGQSEWYLVPGFLLFILFRNGQKHAASAGLFVFSTVALSGLAADLIKYILGRARPKLYLNDGMYGMDFFRWEHAWTSFPSGHSATAFSAAAALSLLFPRFRLFFFTAAILIAFSRIAINKHYISDVLAGSLLGLASTAFLYQRYFMTHCNAAGETKL</sequence>
<organism evidence="9 10">
    <name type="scientific">Chlorobium phaeobacteroides (strain DSM 266 / SMG 266 / 2430)</name>
    <dbReference type="NCBI Taxonomy" id="290317"/>
    <lineage>
        <taxon>Bacteria</taxon>
        <taxon>Pseudomonadati</taxon>
        <taxon>Chlorobiota</taxon>
        <taxon>Chlorobiia</taxon>
        <taxon>Chlorobiales</taxon>
        <taxon>Chlorobiaceae</taxon>
        <taxon>Chlorobium/Pelodictyon group</taxon>
        <taxon>Chlorobium</taxon>
    </lineage>
</organism>
<evidence type="ECO:0000313" key="9">
    <source>
        <dbReference type="EMBL" id="ABL64746.1"/>
    </source>
</evidence>
<keyword evidence="6 7" id="KW-0472">Membrane</keyword>
<comment type="subcellular location">
    <subcellularLocation>
        <location evidence="1">Cell membrane</location>
        <topology evidence="1">Multi-pass membrane protein</topology>
    </subcellularLocation>
</comment>
<evidence type="ECO:0000256" key="6">
    <source>
        <dbReference type="ARBA" id="ARBA00023136"/>
    </source>
</evidence>
<evidence type="ECO:0000256" key="2">
    <source>
        <dbReference type="ARBA" id="ARBA00022475"/>
    </source>
</evidence>
<keyword evidence="3 7" id="KW-0812">Transmembrane</keyword>
<dbReference type="GO" id="GO:0005886">
    <property type="term" value="C:plasma membrane"/>
    <property type="evidence" value="ECO:0007669"/>
    <property type="project" value="UniProtKB-SubCell"/>
</dbReference>
<dbReference type="STRING" id="290317.Cpha266_0691"/>
<dbReference type="InterPro" id="IPR000326">
    <property type="entry name" value="PAP2/HPO"/>
</dbReference>
<keyword evidence="5 7" id="KW-1133">Transmembrane helix</keyword>
<keyword evidence="4" id="KW-0378">Hydrolase</keyword>
<dbReference type="EMBL" id="CP000492">
    <property type="protein sequence ID" value="ABL64746.1"/>
    <property type="molecule type" value="Genomic_DNA"/>
</dbReference>
<dbReference type="PANTHER" id="PTHR14969:SF62">
    <property type="entry name" value="DECAPRENYLPHOSPHORYL-5-PHOSPHORIBOSE PHOSPHATASE RV3807C-RELATED"/>
    <property type="match status" value="1"/>
</dbReference>
<dbReference type="Gene3D" id="1.20.144.10">
    <property type="entry name" value="Phosphatidic acid phosphatase type 2/haloperoxidase"/>
    <property type="match status" value="2"/>
</dbReference>
<keyword evidence="2" id="KW-1003">Cell membrane</keyword>
<feature type="transmembrane region" description="Helical" evidence="7">
    <location>
        <begin position="172"/>
        <end position="191"/>
    </location>
</feature>
<dbReference type="Pfam" id="PF01569">
    <property type="entry name" value="PAP2"/>
    <property type="match status" value="1"/>
</dbReference>
<evidence type="ECO:0000256" key="5">
    <source>
        <dbReference type="ARBA" id="ARBA00022989"/>
    </source>
</evidence>
<evidence type="ECO:0000256" key="1">
    <source>
        <dbReference type="ARBA" id="ARBA00004651"/>
    </source>
</evidence>
<feature type="transmembrane region" description="Helical" evidence="7">
    <location>
        <begin position="80"/>
        <end position="100"/>
    </location>
</feature>
<gene>
    <name evidence="9" type="ordered locus">Cpha266_0691</name>
</gene>
<feature type="transmembrane region" description="Helical" evidence="7">
    <location>
        <begin position="45"/>
        <end position="68"/>
    </location>
</feature>
<keyword evidence="10" id="KW-1185">Reference proteome</keyword>
<evidence type="ECO:0000256" key="7">
    <source>
        <dbReference type="SAM" id="Phobius"/>
    </source>
</evidence>
<feature type="transmembrane region" description="Helical" evidence="7">
    <location>
        <begin position="136"/>
        <end position="160"/>
    </location>
</feature>
<dbReference type="eggNOG" id="COG0671">
    <property type="taxonomic scope" value="Bacteria"/>
</dbReference>
<evidence type="ECO:0000313" key="10">
    <source>
        <dbReference type="Proteomes" id="UP000008701"/>
    </source>
</evidence>
<dbReference type="HOGENOM" id="CLU_072573_6_2_10"/>
<dbReference type="GO" id="GO:0016787">
    <property type="term" value="F:hydrolase activity"/>
    <property type="evidence" value="ECO:0007669"/>
    <property type="project" value="UniProtKB-KW"/>
</dbReference>
<dbReference type="SUPFAM" id="SSF48317">
    <property type="entry name" value="Acid phosphatase/Vanadium-dependent haloperoxidase"/>
    <property type="match status" value="1"/>
</dbReference>
<dbReference type="OrthoDB" id="9773582at2"/>
<protein>
    <submittedName>
        <fullName evidence="9">Phosphoesterase, PA-phosphatase related protein</fullName>
    </submittedName>
</protein>
<dbReference type="CDD" id="cd03389">
    <property type="entry name" value="PAP2_lipid_A_1_phosphatase"/>
    <property type="match status" value="1"/>
</dbReference>
<accession>A1BEB9</accession>
<proteinExistence type="predicted"/>
<evidence type="ECO:0000259" key="8">
    <source>
        <dbReference type="SMART" id="SM00014"/>
    </source>
</evidence>
<feature type="domain" description="Phosphatidic acid phosphatase type 2/haloperoxidase" evidence="8">
    <location>
        <begin position="78"/>
        <end position="191"/>
    </location>
</feature>
<reference evidence="9 10" key="1">
    <citation type="submission" date="2006-12" db="EMBL/GenBank/DDBJ databases">
        <title>Complete sequence of Chlorobium phaeobacteroides DSM 266.</title>
        <authorList>
            <consortium name="US DOE Joint Genome Institute"/>
            <person name="Copeland A."/>
            <person name="Lucas S."/>
            <person name="Lapidus A."/>
            <person name="Barry K."/>
            <person name="Detter J.C."/>
            <person name="Glavina del Rio T."/>
            <person name="Hammon N."/>
            <person name="Israni S."/>
            <person name="Pitluck S."/>
            <person name="Goltsman E."/>
            <person name="Schmutz J."/>
            <person name="Larimer F."/>
            <person name="Land M."/>
            <person name="Hauser L."/>
            <person name="Mikhailova N."/>
            <person name="Li T."/>
            <person name="Overmann J."/>
            <person name="Bryant D.A."/>
            <person name="Richardson P."/>
        </authorList>
    </citation>
    <scope>NUCLEOTIDE SEQUENCE [LARGE SCALE GENOMIC DNA]</scope>
    <source>
        <strain evidence="9 10">DSM 266</strain>
    </source>
</reference>
<dbReference type="Proteomes" id="UP000008701">
    <property type="component" value="Chromosome"/>
</dbReference>